<evidence type="ECO:0000313" key="3">
    <source>
        <dbReference type="EMBL" id="MCU6761893.1"/>
    </source>
</evidence>
<organism evidence="3 4">
    <name type="scientific">Brotonthovivens ammoniilytica</name>
    <dbReference type="NCBI Taxonomy" id="2981725"/>
    <lineage>
        <taxon>Bacteria</taxon>
        <taxon>Bacillati</taxon>
        <taxon>Bacillota</taxon>
        <taxon>Clostridia</taxon>
        <taxon>Lachnospirales</taxon>
        <taxon>Lachnospiraceae</taxon>
        <taxon>Brotonthovivens</taxon>
    </lineage>
</organism>
<dbReference type="Gene3D" id="3.40.50.300">
    <property type="entry name" value="P-loop containing nucleotide triphosphate hydrolases"/>
    <property type="match status" value="1"/>
</dbReference>
<accession>A0ABT2TI65</accession>
<dbReference type="CDD" id="cd01130">
    <property type="entry name" value="VirB11-like_ATPase"/>
    <property type="match status" value="1"/>
</dbReference>
<evidence type="ECO:0000256" key="1">
    <source>
        <dbReference type="ARBA" id="ARBA00006611"/>
    </source>
</evidence>
<evidence type="ECO:0000313" key="4">
    <source>
        <dbReference type="Proteomes" id="UP001652442"/>
    </source>
</evidence>
<reference evidence="3 4" key="1">
    <citation type="journal article" date="2021" name="ISME Commun">
        <title>Automated analysis of genomic sequences facilitates high-throughput and comprehensive description of bacteria.</title>
        <authorList>
            <person name="Hitch T.C.A."/>
        </authorList>
    </citation>
    <scope>NUCLEOTIDE SEQUENCE [LARGE SCALE GENOMIC DNA]</scope>
    <source>
        <strain evidence="3 4">Sanger_109</strain>
    </source>
</reference>
<sequence length="409" mass="46357">MDLSRDTSDPELMRLIQEAVSDYGRRYLLTLSQRSEVETRVFNSLRRMDILQELLDRDDITEIMVNGPEHIFYEKDGRIFPWDKSFESREKLENVIQQIAGMANKAVNEAEPIVDTRLLDGSRVNVVLHPAALDGPYLTIRKFSSRPVSLEKLIELNSLSKEISRFLILLVKAGYNLFISGGTGSGKTTLLNALSQVIPKEERVVTIEDSAELQLRSVKNLVRLETRTTNVNGSGEISIRHLIKTALRMRPDRLIVGEVRGAEALDLLQALNTGHDGGLSTGHGNSCKDMLSRLETMVLMGMDLPVGAVRGQISSGIDIMIHLGRLRDKSRKILEISEVNGMNHGEIVLNSLYQFREQISDKDQVKGCWKCTGMLQNREKLERSGWDEAFDFLYKTKERKREQEWSNKT</sequence>
<dbReference type="RefSeq" id="WP_158424988.1">
    <property type="nucleotide sequence ID" value="NZ_JAOQJQ010000002.1"/>
</dbReference>
<comment type="caution">
    <text evidence="3">The sequence shown here is derived from an EMBL/GenBank/DDBJ whole genome shotgun (WGS) entry which is preliminary data.</text>
</comment>
<evidence type="ECO:0000259" key="2">
    <source>
        <dbReference type="Pfam" id="PF00437"/>
    </source>
</evidence>
<comment type="similarity">
    <text evidence="1">Belongs to the GSP E family.</text>
</comment>
<proteinExistence type="inferred from homology"/>
<protein>
    <submittedName>
        <fullName evidence="3">CpaF family protein</fullName>
    </submittedName>
</protein>
<dbReference type="Gene3D" id="3.30.450.380">
    <property type="match status" value="1"/>
</dbReference>
<dbReference type="SUPFAM" id="SSF52540">
    <property type="entry name" value="P-loop containing nucleoside triphosphate hydrolases"/>
    <property type="match status" value="1"/>
</dbReference>
<keyword evidence="4" id="KW-1185">Reference proteome</keyword>
<dbReference type="PANTHER" id="PTHR30486:SF15">
    <property type="entry name" value="TYPE II_IV SECRETION SYSTEM ATPASE"/>
    <property type="match status" value="1"/>
</dbReference>
<gene>
    <name evidence="3" type="ORF">OCV88_06000</name>
</gene>
<dbReference type="Proteomes" id="UP001652442">
    <property type="component" value="Unassembled WGS sequence"/>
</dbReference>
<name>A0ABT2TI65_9FIRM</name>
<dbReference type="Pfam" id="PF00437">
    <property type="entry name" value="T2SSE"/>
    <property type="match status" value="1"/>
</dbReference>
<dbReference type="EMBL" id="JAOQJQ010000002">
    <property type="protein sequence ID" value="MCU6761893.1"/>
    <property type="molecule type" value="Genomic_DNA"/>
</dbReference>
<dbReference type="InterPro" id="IPR001482">
    <property type="entry name" value="T2SS/T4SS_dom"/>
</dbReference>
<dbReference type="PANTHER" id="PTHR30486">
    <property type="entry name" value="TWITCHING MOTILITY PROTEIN PILT"/>
    <property type="match status" value="1"/>
</dbReference>
<dbReference type="InterPro" id="IPR027417">
    <property type="entry name" value="P-loop_NTPase"/>
</dbReference>
<feature type="domain" description="Bacterial type II secretion system protein E" evidence="2">
    <location>
        <begin position="50"/>
        <end position="374"/>
    </location>
</feature>
<dbReference type="InterPro" id="IPR050921">
    <property type="entry name" value="T4SS_GSP_E_ATPase"/>
</dbReference>